<dbReference type="InParanoid" id="A0A162TRD3"/>
<dbReference type="OrthoDB" id="2272589at2759"/>
<accession>A0A162TRD3</accession>
<dbReference type="AlphaFoldDB" id="A0A162TRD3"/>
<dbReference type="GeneID" id="29002603"/>
<gene>
    <name evidence="1" type="ORF">PHYBLDRAFT_66869</name>
</gene>
<protein>
    <submittedName>
        <fullName evidence="1">Uncharacterized protein</fullName>
    </submittedName>
</protein>
<dbReference type="VEuPathDB" id="FungiDB:PHYBLDRAFT_66869"/>
<sequence>MSSNGESADFNVESDVLNLDAEMEAVFIGANPIAATMNVYLDGDSSTQTFYHQENNTECFSEYISPFKSKAAFILHVLFHSNKDLSSERSIKKIMFAIEKLDFTKPDAKNEIPVFPTTTCTAVNRKGQCHEFSINKPSEYIRHILACPGKTAQMSSLSDFTENQWLNLNQGTKYKENPMFQNPMIISEGSDYWMLPLIVDDFVELEKGIVMYSKDHDEDVLVVAPLLVFMGDNPWQSQLAMHSKTLRKHFCRKCHLEAPQSTQKDNTAEISYLPGNHNGAEKITKEFLYAFVTVNTDSELYKHRCGLNYSKNGSKEFLRLEAFDAIKNMPIEILHTIPLGLSQYLVTYLFKFSRMSTAEIARLEPALSSYRVCKSYNRRFRN</sequence>
<dbReference type="RefSeq" id="XP_018287203.1">
    <property type="nucleotide sequence ID" value="XM_018441697.1"/>
</dbReference>
<reference evidence="2" key="1">
    <citation type="submission" date="2015-06" db="EMBL/GenBank/DDBJ databases">
        <title>Expansion of signal transduction pathways in fungi by whole-genome duplication.</title>
        <authorList>
            <consortium name="DOE Joint Genome Institute"/>
            <person name="Corrochano L.M."/>
            <person name="Kuo A."/>
            <person name="Marcet-Houben M."/>
            <person name="Polaino S."/>
            <person name="Salamov A."/>
            <person name="Villalobos J.M."/>
            <person name="Alvarez M.I."/>
            <person name="Avalos J."/>
            <person name="Benito E.P."/>
            <person name="Benoit I."/>
            <person name="Burger G."/>
            <person name="Camino L.P."/>
            <person name="Canovas D."/>
            <person name="Cerda-Olmedo E."/>
            <person name="Cheng J.-F."/>
            <person name="Dominguez A."/>
            <person name="Elias M."/>
            <person name="Eslava A.P."/>
            <person name="Glaser F."/>
            <person name="Grimwood J."/>
            <person name="Gutierrez G."/>
            <person name="Heitman J."/>
            <person name="Henrissat B."/>
            <person name="Iturriaga E.A."/>
            <person name="Lang B.F."/>
            <person name="Lavin J.L."/>
            <person name="Lee S."/>
            <person name="Li W."/>
            <person name="Lindquist E."/>
            <person name="Lopez-Garcia S."/>
            <person name="Luque E.M."/>
            <person name="Marcos A.T."/>
            <person name="Martin J."/>
            <person name="McCluskey K."/>
            <person name="Medina H.R."/>
            <person name="Miralles-Duran A."/>
            <person name="Miyazaki A."/>
            <person name="Munoz-Torres E."/>
            <person name="Oguiza J.A."/>
            <person name="Ohm R."/>
            <person name="Olmedo M."/>
            <person name="Orejas M."/>
            <person name="Ortiz-Castellanos L."/>
            <person name="Pisabarro A.G."/>
            <person name="Rodriguez-Romero J."/>
            <person name="Ruiz-Herrera J."/>
            <person name="Ruiz-Vazquez R."/>
            <person name="Sanz C."/>
            <person name="Schackwitz W."/>
            <person name="Schmutz J."/>
            <person name="Shahriari M."/>
            <person name="Shelest E."/>
            <person name="Silva-Franco F."/>
            <person name="Soanes D."/>
            <person name="Syed K."/>
            <person name="Tagua V.G."/>
            <person name="Talbot N.J."/>
            <person name="Thon M."/>
            <person name="De vries R.P."/>
            <person name="Wiebenga A."/>
            <person name="Yadav J.S."/>
            <person name="Braun E.L."/>
            <person name="Baker S."/>
            <person name="Garre V."/>
            <person name="Horwitz B."/>
            <person name="Torres-Martinez S."/>
            <person name="Idnurm A."/>
            <person name="Herrera-Estrella A."/>
            <person name="Gabaldon T."/>
            <person name="Grigoriev I.V."/>
        </authorList>
    </citation>
    <scope>NUCLEOTIDE SEQUENCE [LARGE SCALE GENOMIC DNA]</scope>
    <source>
        <strain evidence="2">NRRL 1555(-)</strain>
    </source>
</reference>
<dbReference type="Proteomes" id="UP000077315">
    <property type="component" value="Unassembled WGS sequence"/>
</dbReference>
<proteinExistence type="predicted"/>
<evidence type="ECO:0000313" key="1">
    <source>
        <dbReference type="EMBL" id="OAD69163.1"/>
    </source>
</evidence>
<dbReference type="EMBL" id="KV440992">
    <property type="protein sequence ID" value="OAD69163.1"/>
    <property type="molecule type" value="Genomic_DNA"/>
</dbReference>
<name>A0A162TRD3_PHYB8</name>
<keyword evidence="2" id="KW-1185">Reference proteome</keyword>
<organism evidence="1 2">
    <name type="scientific">Phycomyces blakesleeanus (strain ATCC 8743b / DSM 1359 / FGSC 10004 / NBRC 33097 / NRRL 1555)</name>
    <dbReference type="NCBI Taxonomy" id="763407"/>
    <lineage>
        <taxon>Eukaryota</taxon>
        <taxon>Fungi</taxon>
        <taxon>Fungi incertae sedis</taxon>
        <taxon>Mucoromycota</taxon>
        <taxon>Mucoromycotina</taxon>
        <taxon>Mucoromycetes</taxon>
        <taxon>Mucorales</taxon>
        <taxon>Phycomycetaceae</taxon>
        <taxon>Phycomyces</taxon>
    </lineage>
</organism>
<evidence type="ECO:0000313" key="2">
    <source>
        <dbReference type="Proteomes" id="UP000077315"/>
    </source>
</evidence>